<feature type="transmembrane region" description="Helical" evidence="5">
    <location>
        <begin position="12"/>
        <end position="30"/>
    </location>
</feature>
<evidence type="ECO:0000256" key="4">
    <source>
        <dbReference type="ARBA" id="ARBA00023136"/>
    </source>
</evidence>
<organism evidence="7 8">
    <name type="scientific">Marinomonas sargassi</name>
    <dbReference type="NCBI Taxonomy" id="2984494"/>
    <lineage>
        <taxon>Bacteria</taxon>
        <taxon>Pseudomonadati</taxon>
        <taxon>Pseudomonadota</taxon>
        <taxon>Gammaproteobacteria</taxon>
        <taxon>Oceanospirillales</taxon>
        <taxon>Oceanospirillaceae</taxon>
        <taxon>Marinomonas</taxon>
    </lineage>
</organism>
<feature type="transmembrane region" description="Helical" evidence="5">
    <location>
        <begin position="100"/>
        <end position="121"/>
    </location>
</feature>
<dbReference type="Pfam" id="PF00892">
    <property type="entry name" value="EamA"/>
    <property type="match status" value="1"/>
</dbReference>
<sequence>MSSLARLNIAEAILIAQLSPLLTAMAAVWLLSERLTLFRIGGILLGFSGVITLVWPELGGDNSDEGRLLGVILGIASAALSAFALIMVRSLNKTESPGAIALYFVLAAMLGALLTLPWGWVMPEGTTLLYLVGAGIFGGFAHIAMTMSFRYAEASRLAPFEYLALLWPLLADLVIFRLPIATTFMLAAPLVLAGAGLAAAEKKKSSQTKTVNQT</sequence>
<evidence type="ECO:0000256" key="3">
    <source>
        <dbReference type="ARBA" id="ARBA00022989"/>
    </source>
</evidence>
<reference evidence="7 8" key="1">
    <citation type="submission" date="2022-10" db="EMBL/GenBank/DDBJ databases">
        <title>Marinomonas transparenta sp. nov. and Marinomonas sargassi sp. nov., isolated from marine alga (Sargassum natans (L.) Gaillon).</title>
        <authorList>
            <person name="Wang Y."/>
        </authorList>
    </citation>
    <scope>NUCLEOTIDE SEQUENCE [LARGE SCALE GENOMIC DNA]</scope>
    <source>
        <strain evidence="7 8">C2222</strain>
    </source>
</reference>
<dbReference type="PANTHER" id="PTHR22911:SF6">
    <property type="entry name" value="SOLUTE CARRIER FAMILY 35 MEMBER G1"/>
    <property type="match status" value="1"/>
</dbReference>
<evidence type="ECO:0000256" key="2">
    <source>
        <dbReference type="ARBA" id="ARBA00022692"/>
    </source>
</evidence>
<dbReference type="InterPro" id="IPR037185">
    <property type="entry name" value="EmrE-like"/>
</dbReference>
<accession>A0ABT2YW38</accession>
<comment type="caution">
    <text evidence="7">The sequence shown here is derived from an EMBL/GenBank/DDBJ whole genome shotgun (WGS) entry which is preliminary data.</text>
</comment>
<feature type="transmembrane region" description="Helical" evidence="5">
    <location>
        <begin position="37"/>
        <end position="56"/>
    </location>
</feature>
<dbReference type="Proteomes" id="UP001209713">
    <property type="component" value="Unassembled WGS sequence"/>
</dbReference>
<feature type="domain" description="EamA" evidence="6">
    <location>
        <begin position="2"/>
        <end position="54"/>
    </location>
</feature>
<dbReference type="SUPFAM" id="SSF103481">
    <property type="entry name" value="Multidrug resistance efflux transporter EmrE"/>
    <property type="match status" value="2"/>
</dbReference>
<dbReference type="PANTHER" id="PTHR22911">
    <property type="entry name" value="ACYL-MALONYL CONDENSING ENZYME-RELATED"/>
    <property type="match status" value="1"/>
</dbReference>
<keyword evidence="2 5" id="KW-0812">Transmembrane</keyword>
<dbReference type="EMBL" id="JAOVZB010000010">
    <property type="protein sequence ID" value="MCV2404126.1"/>
    <property type="molecule type" value="Genomic_DNA"/>
</dbReference>
<evidence type="ECO:0000259" key="6">
    <source>
        <dbReference type="Pfam" id="PF00892"/>
    </source>
</evidence>
<evidence type="ECO:0000313" key="8">
    <source>
        <dbReference type="Proteomes" id="UP001209713"/>
    </source>
</evidence>
<evidence type="ECO:0000313" key="7">
    <source>
        <dbReference type="EMBL" id="MCV2404126.1"/>
    </source>
</evidence>
<feature type="transmembrane region" description="Helical" evidence="5">
    <location>
        <begin position="68"/>
        <end position="88"/>
    </location>
</feature>
<evidence type="ECO:0000256" key="5">
    <source>
        <dbReference type="SAM" id="Phobius"/>
    </source>
</evidence>
<keyword evidence="8" id="KW-1185">Reference proteome</keyword>
<feature type="transmembrane region" description="Helical" evidence="5">
    <location>
        <begin position="127"/>
        <end position="145"/>
    </location>
</feature>
<keyword evidence="4 5" id="KW-0472">Membrane</keyword>
<evidence type="ECO:0000256" key="1">
    <source>
        <dbReference type="ARBA" id="ARBA00004141"/>
    </source>
</evidence>
<comment type="subcellular location">
    <subcellularLocation>
        <location evidence="1">Membrane</location>
        <topology evidence="1">Multi-pass membrane protein</topology>
    </subcellularLocation>
</comment>
<feature type="transmembrane region" description="Helical" evidence="5">
    <location>
        <begin position="182"/>
        <end position="200"/>
    </location>
</feature>
<protein>
    <submittedName>
        <fullName evidence="7">DMT family transporter</fullName>
    </submittedName>
</protein>
<gene>
    <name evidence="7" type="ORF">OFY17_14770</name>
</gene>
<proteinExistence type="predicted"/>
<name>A0ABT2YW38_9GAMM</name>
<feature type="transmembrane region" description="Helical" evidence="5">
    <location>
        <begin position="157"/>
        <end position="176"/>
    </location>
</feature>
<keyword evidence="3 5" id="KW-1133">Transmembrane helix</keyword>
<dbReference type="InterPro" id="IPR000620">
    <property type="entry name" value="EamA_dom"/>
</dbReference>